<dbReference type="STRING" id="1313296.SAMN05661091_3214"/>
<accession>A0A1X7HFR8</accession>
<evidence type="ECO:0000313" key="2">
    <source>
        <dbReference type="EMBL" id="SMF85928.1"/>
    </source>
</evidence>
<proteinExistence type="predicted"/>
<gene>
    <name evidence="2" type="ORF">SAMN05661091_3214</name>
</gene>
<dbReference type="EMBL" id="LT840184">
    <property type="protein sequence ID" value="SMF85928.1"/>
    <property type="molecule type" value="Genomic_DNA"/>
</dbReference>
<protein>
    <submittedName>
        <fullName evidence="2">Uncharacterized protein</fullName>
    </submittedName>
</protein>
<dbReference type="RefSeq" id="WP_208914098.1">
    <property type="nucleotide sequence ID" value="NZ_LT840184.1"/>
</dbReference>
<feature type="signal peptide" evidence="1">
    <location>
        <begin position="1"/>
        <end position="27"/>
    </location>
</feature>
<keyword evidence="1" id="KW-0732">Signal</keyword>
<dbReference type="AlphaFoldDB" id="A0A1X7HFR8"/>
<keyword evidence="3" id="KW-1185">Reference proteome</keyword>
<reference evidence="2 3" key="1">
    <citation type="submission" date="2017-04" db="EMBL/GenBank/DDBJ databases">
        <authorList>
            <person name="Afonso C.L."/>
            <person name="Miller P.J."/>
            <person name="Scott M.A."/>
            <person name="Spackman E."/>
            <person name="Goraichik I."/>
            <person name="Dimitrov K.M."/>
            <person name="Suarez D.L."/>
            <person name="Swayne D.E."/>
        </authorList>
    </citation>
    <scope>NUCLEOTIDE SEQUENCE [LARGE SCALE GENOMIC DNA]</scope>
    <source>
        <strain evidence="2 3">N3/975</strain>
    </source>
</reference>
<organism evidence="2 3">
    <name type="scientific">Paenibacillus uliginis N3/975</name>
    <dbReference type="NCBI Taxonomy" id="1313296"/>
    <lineage>
        <taxon>Bacteria</taxon>
        <taxon>Bacillati</taxon>
        <taxon>Bacillota</taxon>
        <taxon>Bacilli</taxon>
        <taxon>Bacillales</taxon>
        <taxon>Paenibacillaceae</taxon>
        <taxon>Paenibacillus</taxon>
    </lineage>
</organism>
<dbReference type="Proteomes" id="UP000192940">
    <property type="component" value="Chromosome I"/>
</dbReference>
<feature type="chain" id="PRO_5012846798" evidence="1">
    <location>
        <begin position="28"/>
        <end position="114"/>
    </location>
</feature>
<sequence length="114" mass="12912">MNIKTTKTLLFLSALLVSMNVSGICLATPEDQNENSVKDLRTYTLQILYEEINDSISEKYGVDWAFSPIKVCEINGTNLTVEGDLLKDHRTKKLRINLSKDTSNYKVIKVSEIK</sequence>
<evidence type="ECO:0000256" key="1">
    <source>
        <dbReference type="SAM" id="SignalP"/>
    </source>
</evidence>
<name>A0A1X7HFR8_9BACL</name>
<evidence type="ECO:0000313" key="3">
    <source>
        <dbReference type="Proteomes" id="UP000192940"/>
    </source>
</evidence>